<dbReference type="Pfam" id="PF00309">
    <property type="entry name" value="Sigma54_AID"/>
    <property type="match status" value="1"/>
</dbReference>
<dbReference type="PROSITE" id="PS00717">
    <property type="entry name" value="SIGMA54_1"/>
    <property type="match status" value="1"/>
</dbReference>
<dbReference type="EMBL" id="CP089982">
    <property type="protein sequence ID" value="WXA91033.1"/>
    <property type="molecule type" value="Genomic_DNA"/>
</dbReference>
<dbReference type="Gene3D" id="1.10.10.60">
    <property type="entry name" value="Homeodomain-like"/>
    <property type="match status" value="1"/>
</dbReference>
<sequence length="506" mass="58133">MEIKQQLKLSQQLVMTPQLQQAIRLLQLSRLELIDEIRKELDANPVLADDDIDPRARGAEGIGSDPASGGLQTDERVERLEGLERLKNTDPQQLQTEKKTQDIDWEQLLENRTLQQALPANRGGFDDLPPIEQNLTKPQSLVDHLRWQLQMSDFTEAERRFAELVLGNLDDNGLLDLKGTEREGGEKTPDLTIEELADESGLDPEDAPEVLRMMQEWDPVGSCSRDLRECLRVQAEVFGYEDLELQIIDKHLHNLEKHNYQAIARDLKVPVEEIYEAVKEIQKLESRPARNFSETDERTIGITPDVYVIKDSDRFVVTDNDRGVQRLYINETLTKRLLKDPGAKEFIGEKLRNAQWLIRAIEQRRKTIIRVTECIVEKQREFFERGVQFLKPMILRDVADAVGMHESTISRVTTNKYVHTPQGLFELKYFFNSSIRRMAEEDIASESVKQAIKKIIEGEDKSNPLSDQAIVEILASQNGIQIARRTVAKYREMLGILASSKRKKLF</sequence>
<proteinExistence type="inferred from homology"/>
<keyword evidence="5" id="KW-0805">Transcription regulation</keyword>
<evidence type="ECO:0000256" key="5">
    <source>
        <dbReference type="ARBA" id="ARBA00023015"/>
    </source>
</evidence>
<keyword evidence="2" id="KW-0240">DNA-directed RNA polymerase</keyword>
<evidence type="ECO:0000313" key="12">
    <source>
        <dbReference type="EMBL" id="WXA91033.1"/>
    </source>
</evidence>
<dbReference type="InterPro" id="IPR038709">
    <property type="entry name" value="RpoN_core-bd_sf"/>
</dbReference>
<keyword evidence="4" id="KW-0548">Nucleotidyltransferase</keyword>
<evidence type="ECO:0000256" key="2">
    <source>
        <dbReference type="ARBA" id="ARBA00022478"/>
    </source>
</evidence>
<gene>
    <name evidence="12" type="primary">rpoN</name>
    <name evidence="12" type="ORF">LZC95_31840</name>
</gene>
<evidence type="ECO:0000256" key="1">
    <source>
        <dbReference type="ARBA" id="ARBA00008798"/>
    </source>
</evidence>
<dbReference type="PROSITE" id="PS50044">
    <property type="entry name" value="SIGMA54_3"/>
    <property type="match status" value="1"/>
</dbReference>
<keyword evidence="3" id="KW-0808">Transferase</keyword>
<dbReference type="PIRSF" id="PIRSF000774">
    <property type="entry name" value="RpoN"/>
    <property type="match status" value="1"/>
</dbReference>
<evidence type="ECO:0000256" key="4">
    <source>
        <dbReference type="ARBA" id="ARBA00022695"/>
    </source>
</evidence>
<dbReference type="InterPro" id="IPR007046">
    <property type="entry name" value="RNA_pol_sigma_54_core-bd"/>
</dbReference>
<dbReference type="PANTHER" id="PTHR32248">
    <property type="entry name" value="RNA POLYMERASE SIGMA-54 FACTOR"/>
    <property type="match status" value="1"/>
</dbReference>
<keyword evidence="13" id="KW-1185">Reference proteome</keyword>
<evidence type="ECO:0000256" key="7">
    <source>
        <dbReference type="ARBA" id="ARBA00023125"/>
    </source>
</evidence>
<keyword evidence="8" id="KW-0804">Transcription</keyword>
<evidence type="ECO:0000256" key="9">
    <source>
        <dbReference type="SAM" id="MobiDB-lite"/>
    </source>
</evidence>
<dbReference type="PRINTS" id="PR00045">
    <property type="entry name" value="SIGMA54FCT"/>
</dbReference>
<feature type="region of interest" description="Disordered" evidence="9">
    <location>
        <begin position="52"/>
        <end position="74"/>
    </location>
</feature>
<dbReference type="InterPro" id="IPR000394">
    <property type="entry name" value="RNA_pol_sigma_54"/>
</dbReference>
<organism evidence="12 13">
    <name type="scientific">Pendulispora brunnea</name>
    <dbReference type="NCBI Taxonomy" id="2905690"/>
    <lineage>
        <taxon>Bacteria</taxon>
        <taxon>Pseudomonadati</taxon>
        <taxon>Myxococcota</taxon>
        <taxon>Myxococcia</taxon>
        <taxon>Myxococcales</taxon>
        <taxon>Sorangiineae</taxon>
        <taxon>Pendulisporaceae</taxon>
        <taxon>Pendulispora</taxon>
    </lineage>
</organism>
<dbReference type="PROSITE" id="PS00718">
    <property type="entry name" value="SIGMA54_2"/>
    <property type="match status" value="1"/>
</dbReference>
<dbReference type="RefSeq" id="WP_394830963.1">
    <property type="nucleotide sequence ID" value="NZ_CP089982.1"/>
</dbReference>
<dbReference type="PANTHER" id="PTHR32248:SF4">
    <property type="entry name" value="RNA POLYMERASE SIGMA-54 FACTOR"/>
    <property type="match status" value="1"/>
</dbReference>
<protein>
    <submittedName>
        <fullName evidence="12">RNA polymerase factor sigma-54</fullName>
    </submittedName>
</protein>
<evidence type="ECO:0000259" key="10">
    <source>
        <dbReference type="Pfam" id="PF04552"/>
    </source>
</evidence>
<dbReference type="Gene3D" id="1.10.10.1330">
    <property type="entry name" value="RNA polymerase sigma-54 factor, core-binding domain"/>
    <property type="match status" value="1"/>
</dbReference>
<comment type="similarity">
    <text evidence="1">Belongs to the sigma-54 factor family.</text>
</comment>
<keyword evidence="6" id="KW-0731">Sigma factor</keyword>
<feature type="domain" description="RNA polymerase sigma factor 54 core-binding" evidence="11">
    <location>
        <begin position="131"/>
        <end position="331"/>
    </location>
</feature>
<evidence type="ECO:0000256" key="8">
    <source>
        <dbReference type="ARBA" id="ARBA00023163"/>
    </source>
</evidence>
<evidence type="ECO:0000259" key="11">
    <source>
        <dbReference type="Pfam" id="PF04963"/>
    </source>
</evidence>
<dbReference type="Pfam" id="PF04963">
    <property type="entry name" value="Sigma54_CBD"/>
    <property type="match status" value="1"/>
</dbReference>
<keyword evidence="7" id="KW-0238">DNA-binding</keyword>
<feature type="domain" description="RNA polymerase sigma factor 54 DNA-binding" evidence="10">
    <location>
        <begin position="345"/>
        <end position="504"/>
    </location>
</feature>
<dbReference type="InterPro" id="IPR007634">
    <property type="entry name" value="RNA_pol_sigma_54_DNA-bd"/>
</dbReference>
<accession>A0ABZ2JX07</accession>
<evidence type="ECO:0000313" key="13">
    <source>
        <dbReference type="Proteomes" id="UP001379533"/>
    </source>
</evidence>
<reference evidence="12 13" key="1">
    <citation type="submission" date="2021-12" db="EMBL/GenBank/DDBJ databases">
        <title>Discovery of the Pendulisporaceae a myxobacterial family with distinct sporulation behavior and unique specialized metabolism.</title>
        <authorList>
            <person name="Garcia R."/>
            <person name="Popoff A."/>
            <person name="Bader C.D."/>
            <person name="Loehr J."/>
            <person name="Walesch S."/>
            <person name="Walt C."/>
            <person name="Boldt J."/>
            <person name="Bunk B."/>
            <person name="Haeckl F.J.F.P.J."/>
            <person name="Gunesch A.P."/>
            <person name="Birkelbach J."/>
            <person name="Nuebel U."/>
            <person name="Pietschmann T."/>
            <person name="Bach T."/>
            <person name="Mueller R."/>
        </authorList>
    </citation>
    <scope>NUCLEOTIDE SEQUENCE [LARGE SCALE GENOMIC DNA]</scope>
    <source>
        <strain evidence="12 13">MSr12523</strain>
    </source>
</reference>
<dbReference type="Proteomes" id="UP001379533">
    <property type="component" value="Chromosome"/>
</dbReference>
<evidence type="ECO:0000256" key="6">
    <source>
        <dbReference type="ARBA" id="ARBA00023082"/>
    </source>
</evidence>
<evidence type="ECO:0000256" key="3">
    <source>
        <dbReference type="ARBA" id="ARBA00022679"/>
    </source>
</evidence>
<dbReference type="Pfam" id="PF04552">
    <property type="entry name" value="Sigma54_DBD"/>
    <property type="match status" value="1"/>
</dbReference>
<dbReference type="NCBIfam" id="TIGR02395">
    <property type="entry name" value="rpoN_sigma"/>
    <property type="match status" value="1"/>
</dbReference>
<name>A0ABZ2JX07_9BACT</name>